<name>A0A2N1J6U8_9BASI</name>
<keyword evidence="2" id="KW-1185">Reference proteome</keyword>
<gene>
    <name evidence="1" type="ORF">MVES_003796</name>
</gene>
<sequence>MAFAQPGTHSHGLCGKSLDTARLKQRLGSLLFDIQSGSDQFESLWDRWYAPEDAQDSLPFGVLDKPQTAAPPVTPPTNICDYIDSNFSQSVQMKMNPPQASQDVEIDAILEESAQKFDAMAVGSRNIPARF</sequence>
<dbReference type="EMBL" id="KZ454997">
    <property type="protein sequence ID" value="PKI82277.1"/>
    <property type="molecule type" value="Genomic_DNA"/>
</dbReference>
<protein>
    <submittedName>
        <fullName evidence="1">Uncharacterized protein</fullName>
    </submittedName>
</protein>
<reference evidence="1 2" key="1">
    <citation type="submission" date="2017-10" db="EMBL/GenBank/DDBJ databases">
        <title>A novel species of cold-tolerant Malassezia isolated from bats.</title>
        <authorList>
            <person name="Lorch J.M."/>
            <person name="Palmer J.M."/>
            <person name="Vanderwolf K.J."/>
            <person name="Schmidt K.Z."/>
            <person name="Verant M.L."/>
            <person name="Weller T.J."/>
            <person name="Blehert D.S."/>
        </authorList>
    </citation>
    <scope>NUCLEOTIDE SEQUENCE [LARGE SCALE GENOMIC DNA]</scope>
    <source>
        <strain evidence="1 2">NWHC:44797-103</strain>
    </source>
</reference>
<evidence type="ECO:0000313" key="1">
    <source>
        <dbReference type="EMBL" id="PKI82277.1"/>
    </source>
</evidence>
<evidence type="ECO:0000313" key="2">
    <source>
        <dbReference type="Proteomes" id="UP000232875"/>
    </source>
</evidence>
<dbReference type="Proteomes" id="UP000232875">
    <property type="component" value="Unassembled WGS sequence"/>
</dbReference>
<dbReference type="AlphaFoldDB" id="A0A2N1J6U8"/>
<proteinExistence type="predicted"/>
<organism evidence="1 2">
    <name type="scientific">Malassezia vespertilionis</name>
    <dbReference type="NCBI Taxonomy" id="2020962"/>
    <lineage>
        <taxon>Eukaryota</taxon>
        <taxon>Fungi</taxon>
        <taxon>Dikarya</taxon>
        <taxon>Basidiomycota</taxon>
        <taxon>Ustilaginomycotina</taxon>
        <taxon>Malasseziomycetes</taxon>
        <taxon>Malasseziales</taxon>
        <taxon>Malasseziaceae</taxon>
        <taxon>Malassezia</taxon>
    </lineage>
</organism>
<accession>A0A2N1J6U8</accession>
<dbReference type="OrthoDB" id="3365305at2759"/>